<dbReference type="InterPro" id="IPR029063">
    <property type="entry name" value="SAM-dependent_MTases_sf"/>
</dbReference>
<dbReference type="Proteomes" id="UP001172102">
    <property type="component" value="Unassembled WGS sequence"/>
</dbReference>
<evidence type="ECO:0000313" key="3">
    <source>
        <dbReference type="Proteomes" id="UP001172102"/>
    </source>
</evidence>
<dbReference type="GO" id="GO:0008757">
    <property type="term" value="F:S-adenosylmethionine-dependent methyltransferase activity"/>
    <property type="evidence" value="ECO:0007669"/>
    <property type="project" value="InterPro"/>
</dbReference>
<keyword evidence="2" id="KW-0808">Transferase</keyword>
<proteinExistence type="predicted"/>
<accession>A0AA40DG50</accession>
<protein>
    <submittedName>
        <fullName evidence="2">S-adenosyl-L-methionine-dependent methyltransferase</fullName>
    </submittedName>
</protein>
<sequence>MSKAPQHESTFRSFTANQGADYAQNRRDYHSRLYEAVVDYHGSSGGQFDCLLDVGCGPGIAVRSLAPLFNHATAIDPSRGMIETAQALDSVPAKLGPIRFAVSTAEALGSDLSPPVHNGSVDLLVAATAAHWFDMAEFWKQAAQTVRVGGSVALWTSGSICTAARTPNHSAVQAAIDRLEEHVAEYLVPGNRLARTLYVDLALPWTLEIPVLEFDESTFVRKEWGAGDRSEPGDQFYAVQQPATLDALEKVVGTTSAVIRWREAHPSAVGTSYDVVTIMRTEIEQAFREVGVEPGNQVLEGGVSGVLLMLKRKAL</sequence>
<dbReference type="GO" id="GO:0032259">
    <property type="term" value="P:methylation"/>
    <property type="evidence" value="ECO:0007669"/>
    <property type="project" value="UniProtKB-KW"/>
</dbReference>
<feature type="domain" description="Methyltransferase type 11" evidence="1">
    <location>
        <begin position="52"/>
        <end position="153"/>
    </location>
</feature>
<evidence type="ECO:0000313" key="2">
    <source>
        <dbReference type="EMBL" id="KAK0702229.1"/>
    </source>
</evidence>
<dbReference type="Pfam" id="PF08241">
    <property type="entry name" value="Methyltransf_11"/>
    <property type="match status" value="1"/>
</dbReference>
<gene>
    <name evidence="2" type="ORF">B0H67DRAFT_595353</name>
</gene>
<dbReference type="SUPFAM" id="SSF53335">
    <property type="entry name" value="S-adenosyl-L-methionine-dependent methyltransferases"/>
    <property type="match status" value="1"/>
</dbReference>
<dbReference type="PANTHER" id="PTHR44942">
    <property type="entry name" value="METHYLTRANSF_11 DOMAIN-CONTAINING PROTEIN"/>
    <property type="match status" value="1"/>
</dbReference>
<dbReference type="CDD" id="cd02440">
    <property type="entry name" value="AdoMet_MTases"/>
    <property type="match status" value="1"/>
</dbReference>
<dbReference type="Gene3D" id="3.40.50.150">
    <property type="entry name" value="Vaccinia Virus protein VP39"/>
    <property type="match status" value="1"/>
</dbReference>
<dbReference type="InterPro" id="IPR051052">
    <property type="entry name" value="Diverse_substrate_MTase"/>
</dbReference>
<dbReference type="PANTHER" id="PTHR44942:SF10">
    <property type="entry name" value="METHYLTRANSFERASE TYPE 11 DOMAIN-CONTAINING PROTEIN"/>
    <property type="match status" value="1"/>
</dbReference>
<organism evidence="2 3">
    <name type="scientific">Lasiosphaeris hirsuta</name>
    <dbReference type="NCBI Taxonomy" id="260670"/>
    <lineage>
        <taxon>Eukaryota</taxon>
        <taxon>Fungi</taxon>
        <taxon>Dikarya</taxon>
        <taxon>Ascomycota</taxon>
        <taxon>Pezizomycotina</taxon>
        <taxon>Sordariomycetes</taxon>
        <taxon>Sordariomycetidae</taxon>
        <taxon>Sordariales</taxon>
        <taxon>Lasiosphaeriaceae</taxon>
        <taxon>Lasiosphaeris</taxon>
    </lineage>
</organism>
<keyword evidence="3" id="KW-1185">Reference proteome</keyword>
<evidence type="ECO:0000259" key="1">
    <source>
        <dbReference type="Pfam" id="PF08241"/>
    </source>
</evidence>
<name>A0AA40DG50_9PEZI</name>
<dbReference type="EMBL" id="JAUKUA010000009">
    <property type="protein sequence ID" value="KAK0702229.1"/>
    <property type="molecule type" value="Genomic_DNA"/>
</dbReference>
<reference evidence="2" key="1">
    <citation type="submission" date="2023-06" db="EMBL/GenBank/DDBJ databases">
        <title>Genome-scale phylogeny and comparative genomics of the fungal order Sordariales.</title>
        <authorList>
            <consortium name="Lawrence Berkeley National Laboratory"/>
            <person name="Hensen N."/>
            <person name="Bonometti L."/>
            <person name="Westerberg I."/>
            <person name="Brannstrom I.O."/>
            <person name="Guillou S."/>
            <person name="Cros-Aarteil S."/>
            <person name="Calhoun S."/>
            <person name="Haridas S."/>
            <person name="Kuo A."/>
            <person name="Mondo S."/>
            <person name="Pangilinan J."/>
            <person name="Riley R."/>
            <person name="Labutti K."/>
            <person name="Andreopoulos B."/>
            <person name="Lipzen A."/>
            <person name="Chen C."/>
            <person name="Yanf M."/>
            <person name="Daum C."/>
            <person name="Ng V."/>
            <person name="Clum A."/>
            <person name="Steindorff A."/>
            <person name="Ohm R."/>
            <person name="Martin F."/>
            <person name="Silar P."/>
            <person name="Natvig D."/>
            <person name="Lalanne C."/>
            <person name="Gautier V."/>
            <person name="Ament-Velasquez S.L."/>
            <person name="Kruys A."/>
            <person name="Hutchinson M.I."/>
            <person name="Powell A.J."/>
            <person name="Barry K."/>
            <person name="Miller A.N."/>
            <person name="Grigoriev I.V."/>
            <person name="Debuchy R."/>
            <person name="Gladieux P."/>
            <person name="Thoren M.H."/>
            <person name="Johannesson H."/>
        </authorList>
    </citation>
    <scope>NUCLEOTIDE SEQUENCE</scope>
    <source>
        <strain evidence="2">SMH4607-1</strain>
    </source>
</reference>
<keyword evidence="2" id="KW-0489">Methyltransferase</keyword>
<comment type="caution">
    <text evidence="2">The sequence shown here is derived from an EMBL/GenBank/DDBJ whole genome shotgun (WGS) entry which is preliminary data.</text>
</comment>
<dbReference type="AlphaFoldDB" id="A0AA40DG50"/>
<dbReference type="InterPro" id="IPR013216">
    <property type="entry name" value="Methyltransf_11"/>
</dbReference>